<accession>A0A5N6RK65</accession>
<keyword evidence="11" id="KW-1185">Reference proteome</keyword>
<dbReference type="SUPFAM" id="SSF52058">
    <property type="entry name" value="L domain-like"/>
    <property type="match status" value="2"/>
</dbReference>
<dbReference type="Gene3D" id="3.80.10.10">
    <property type="entry name" value="Ribonuclease Inhibitor"/>
    <property type="match status" value="4"/>
</dbReference>
<dbReference type="EMBL" id="CM017327">
    <property type="protein sequence ID" value="KAE8099165.1"/>
    <property type="molecule type" value="Genomic_DNA"/>
</dbReference>
<proteinExistence type="predicted"/>
<dbReference type="SUPFAM" id="SSF52047">
    <property type="entry name" value="RNI-like"/>
    <property type="match status" value="1"/>
</dbReference>
<evidence type="ECO:0000256" key="4">
    <source>
        <dbReference type="ARBA" id="ARBA00022729"/>
    </source>
</evidence>
<keyword evidence="7" id="KW-0472">Membrane</keyword>
<dbReference type="InterPro" id="IPR032675">
    <property type="entry name" value="LRR_dom_sf"/>
</dbReference>
<evidence type="ECO:0000256" key="5">
    <source>
        <dbReference type="ARBA" id="ARBA00022737"/>
    </source>
</evidence>
<protein>
    <recommendedName>
        <fullName evidence="9">Leucine-rich repeat-containing N-terminal plant-type domain-containing protein</fullName>
    </recommendedName>
</protein>
<keyword evidence="2" id="KW-0433">Leucine-rich repeat</keyword>
<evidence type="ECO:0000256" key="2">
    <source>
        <dbReference type="ARBA" id="ARBA00022614"/>
    </source>
</evidence>
<dbReference type="InterPro" id="IPR003591">
    <property type="entry name" value="Leu-rich_rpt_typical-subtyp"/>
</dbReference>
<feature type="chain" id="PRO_5024442104" description="Leucine-rich repeat-containing N-terminal plant-type domain-containing protein" evidence="8">
    <location>
        <begin position="23"/>
        <end position="723"/>
    </location>
</feature>
<evidence type="ECO:0000313" key="10">
    <source>
        <dbReference type="EMBL" id="KAE8099165.1"/>
    </source>
</evidence>
<evidence type="ECO:0000256" key="1">
    <source>
        <dbReference type="ARBA" id="ARBA00004167"/>
    </source>
</evidence>
<evidence type="ECO:0000259" key="9">
    <source>
        <dbReference type="Pfam" id="PF08263"/>
    </source>
</evidence>
<dbReference type="InterPro" id="IPR052595">
    <property type="entry name" value="LRRC69/RLP"/>
</dbReference>
<comment type="subcellular location">
    <subcellularLocation>
        <location evidence="1">Membrane</location>
        <topology evidence="1">Single-pass membrane protein</topology>
    </subcellularLocation>
</comment>
<keyword evidence="5" id="KW-0677">Repeat</keyword>
<dbReference type="PROSITE" id="PS51450">
    <property type="entry name" value="LRR"/>
    <property type="match status" value="1"/>
</dbReference>
<feature type="domain" description="Leucine-rich repeat-containing N-terminal plant-type" evidence="9">
    <location>
        <begin position="33"/>
        <end position="74"/>
    </location>
</feature>
<dbReference type="SMART" id="SM00369">
    <property type="entry name" value="LRR_TYP"/>
    <property type="match status" value="6"/>
</dbReference>
<dbReference type="GO" id="GO:0016020">
    <property type="term" value="C:membrane"/>
    <property type="evidence" value="ECO:0007669"/>
    <property type="project" value="UniProtKB-SubCell"/>
</dbReference>
<gene>
    <name evidence="10" type="ORF">FH972_017169</name>
</gene>
<dbReference type="AlphaFoldDB" id="A0A5N6RK65"/>
<organism evidence="10 11">
    <name type="scientific">Carpinus fangiana</name>
    <dbReference type="NCBI Taxonomy" id="176857"/>
    <lineage>
        <taxon>Eukaryota</taxon>
        <taxon>Viridiplantae</taxon>
        <taxon>Streptophyta</taxon>
        <taxon>Embryophyta</taxon>
        <taxon>Tracheophyta</taxon>
        <taxon>Spermatophyta</taxon>
        <taxon>Magnoliopsida</taxon>
        <taxon>eudicotyledons</taxon>
        <taxon>Gunneridae</taxon>
        <taxon>Pentapetalae</taxon>
        <taxon>rosids</taxon>
        <taxon>fabids</taxon>
        <taxon>Fagales</taxon>
        <taxon>Betulaceae</taxon>
        <taxon>Carpinus</taxon>
    </lineage>
</organism>
<dbReference type="Pfam" id="PF08263">
    <property type="entry name" value="LRRNT_2"/>
    <property type="match status" value="1"/>
</dbReference>
<dbReference type="PANTHER" id="PTHR48057">
    <property type="entry name" value="LEUCINE-RICH REPEAT SERINE/THREONINE-PROTEIN KINASE 1"/>
    <property type="match status" value="1"/>
</dbReference>
<evidence type="ECO:0000313" key="11">
    <source>
        <dbReference type="Proteomes" id="UP000327013"/>
    </source>
</evidence>
<dbReference type="PANTHER" id="PTHR48057:SF7">
    <property type="entry name" value="LEUCINE-RICH REPEAT SERINE_THREONINE-PROTEIN KINASE 1"/>
    <property type="match status" value="1"/>
</dbReference>
<keyword evidence="3" id="KW-0812">Transmembrane</keyword>
<dbReference type="Pfam" id="PF00560">
    <property type="entry name" value="LRR_1"/>
    <property type="match status" value="8"/>
</dbReference>
<keyword evidence="6" id="KW-1133">Transmembrane helix</keyword>
<feature type="signal peptide" evidence="8">
    <location>
        <begin position="1"/>
        <end position="22"/>
    </location>
</feature>
<evidence type="ECO:0000256" key="7">
    <source>
        <dbReference type="ARBA" id="ARBA00023136"/>
    </source>
</evidence>
<dbReference type="InterPro" id="IPR013210">
    <property type="entry name" value="LRR_N_plant-typ"/>
</dbReference>
<reference evidence="10 11" key="1">
    <citation type="submission" date="2019-06" db="EMBL/GenBank/DDBJ databases">
        <title>A chromosomal-level reference genome of Carpinus fangiana (Coryloideae, Betulaceae).</title>
        <authorList>
            <person name="Yang X."/>
            <person name="Wang Z."/>
            <person name="Zhang L."/>
            <person name="Hao G."/>
            <person name="Liu J."/>
            <person name="Yang Y."/>
        </authorList>
    </citation>
    <scope>NUCLEOTIDE SEQUENCE [LARGE SCALE GENOMIC DNA]</scope>
    <source>
        <strain evidence="10">Cfa_2016G</strain>
        <tissue evidence="10">Leaf</tissue>
    </source>
</reference>
<dbReference type="Proteomes" id="UP000327013">
    <property type="component" value="Chromosome 7"/>
</dbReference>
<name>A0A5N6RK65_9ROSI</name>
<dbReference type="FunFam" id="3.80.10.10:FF:000129">
    <property type="entry name" value="Leucine-rich repeat receptor-like kinase"/>
    <property type="match status" value="1"/>
</dbReference>
<dbReference type="InterPro" id="IPR001611">
    <property type="entry name" value="Leu-rich_rpt"/>
</dbReference>
<keyword evidence="4 8" id="KW-0732">Signal</keyword>
<evidence type="ECO:0000256" key="8">
    <source>
        <dbReference type="SAM" id="SignalP"/>
    </source>
</evidence>
<dbReference type="PRINTS" id="PR00019">
    <property type="entry name" value="LEURICHRPT"/>
</dbReference>
<dbReference type="Pfam" id="PF13855">
    <property type="entry name" value="LRR_8"/>
    <property type="match status" value="2"/>
</dbReference>
<evidence type="ECO:0000256" key="6">
    <source>
        <dbReference type="ARBA" id="ARBA00022989"/>
    </source>
</evidence>
<evidence type="ECO:0000256" key="3">
    <source>
        <dbReference type="ARBA" id="ARBA00022692"/>
    </source>
</evidence>
<dbReference type="OrthoDB" id="1394818at2759"/>
<sequence>MRNPLSSWLFLMLLCSLQLSFSVFVASGQCLGDQQSLLLQLKNNLTFGPAARSKKLVRWNQSADCCSWEGVNCSEGSVIGLDLTNEYISGDLSSLFNLQHLRNLSLAYNRFNGAIPSELEKLTNLSYLNLSNAGFAGQIPIEISRLTRLVSLDLSAVYFFESTPLKLEDPNLNMLVQNLPELIELHLDGVNISAQGNEWCQALSSSLQNLRVLSLSNCYLSGPIDSSLLKLQSLSIIHLDNNNLSTPVPEFFANFTNLTSLRLTSSGLRGTFPRKIFQVPTLEILDLSNNVELYGRLPDFPQNGSLRTLVLSNTNFSGILSDSISNHTKLSIIDLSNCNFSGSLPHSMANLTQLLYLDVSSNKFTGSIPSFSIAKNLTQINLSNNDLIGQITSTSWEELRNLVSLDLRSNSLNGSIPVSLFTLPKLQKLQLSNNQFSGQLNQVFNISSHILDTLDLSSNNLDGPIPTPVFELQGLKLLSLSSNNFNGSLQLNLIQQLRNLSNLDLSYNRLLIEYNGINSFLSSFPQITTLKLASSNLKKFPDFLRIQSKLAYLDLSYNQIDGDIPNWFGELRNLVYLNLSFNRLVTLEQPFSNLSSLNVLDLSSNQLQGQLPVVPPFATYLDFSRNNFSSVIPASIGVSLNFAYLFSLSSNKFSGKCTPATVLEPISPPTFEESPSNSGKVIDWDFINVELGFIYGFGIDLSSIISSKKISLRTNAQKSSEEA</sequence>
<dbReference type="FunFam" id="3.80.10.10:FF:000095">
    <property type="entry name" value="LRR receptor-like serine/threonine-protein kinase GSO1"/>
    <property type="match status" value="1"/>
</dbReference>